<dbReference type="AlphaFoldDB" id="A0A1S1LYR9"/>
<dbReference type="InterPro" id="IPR039538">
    <property type="entry name" value="BetI_C"/>
</dbReference>
<dbReference type="SUPFAM" id="SSF48498">
    <property type="entry name" value="Tetracyclin repressor-like, C-terminal domain"/>
    <property type="match status" value="1"/>
</dbReference>
<dbReference type="Gene3D" id="1.10.357.10">
    <property type="entry name" value="Tetracycline Repressor, domain 2"/>
    <property type="match status" value="1"/>
</dbReference>
<dbReference type="InterPro" id="IPR036271">
    <property type="entry name" value="Tet_transcr_reg_TetR-rel_C_sf"/>
</dbReference>
<reference evidence="2 3" key="1">
    <citation type="submission" date="2016-10" db="EMBL/GenBank/DDBJ databases">
        <title>Evaluation of Human, Veterinary and Environmental Mycobacterium chelonae Isolates by Core Genome Phylogenomic Analysis, Targeted Gene Comparison, and Anti-microbial Susceptibility Patterns: A Tale of Mistaken Identities.</title>
        <authorList>
            <person name="Fogelson S.B."/>
            <person name="Camus A.C."/>
            <person name="Lorenz W."/>
            <person name="Vasireddy R."/>
            <person name="Vasireddy S."/>
            <person name="Smith T."/>
            <person name="Brown-Elliott B.A."/>
            <person name="Wallace R.J.Jr."/>
            <person name="Hasan N.A."/>
            <person name="Reischl U."/>
            <person name="Sanchez S."/>
        </authorList>
    </citation>
    <scope>NUCLEOTIDE SEQUENCE [LARGE SCALE GENOMIC DNA]</scope>
    <source>
        <strain evidence="2 3">15518</strain>
    </source>
</reference>
<proteinExistence type="predicted"/>
<dbReference type="Pfam" id="PF13977">
    <property type="entry name" value="TetR_C_6"/>
    <property type="match status" value="1"/>
</dbReference>
<evidence type="ECO:0000313" key="3">
    <source>
        <dbReference type="Proteomes" id="UP000179441"/>
    </source>
</evidence>
<name>A0A1S1LYR9_MYCCH</name>
<gene>
    <name evidence="2" type="ORF">BKG84_26765</name>
</gene>
<evidence type="ECO:0000259" key="1">
    <source>
        <dbReference type="Pfam" id="PF13977"/>
    </source>
</evidence>
<sequence length="108" mass="12036">MNGNYWVSLVDQDRDSVLLFFEFCLNAARGTIARTEVAQELDMTRKSIATLLLRAGARLNQPLHAPPDELASVILALCSGYDLQQLVEPQSISPDVFISTLARFVERI</sequence>
<dbReference type="EMBL" id="MLIS01000124">
    <property type="protein sequence ID" value="OHU75788.1"/>
    <property type="molecule type" value="Genomic_DNA"/>
</dbReference>
<accession>A0A1S1LYR9</accession>
<protein>
    <recommendedName>
        <fullName evidence="1">BetI-type transcriptional repressor C-terminal domain-containing protein</fullName>
    </recommendedName>
</protein>
<keyword evidence="3" id="KW-1185">Reference proteome</keyword>
<comment type="caution">
    <text evidence="2">The sequence shown here is derived from an EMBL/GenBank/DDBJ whole genome shotgun (WGS) entry which is preliminary data.</text>
</comment>
<dbReference type="Proteomes" id="UP000179441">
    <property type="component" value="Unassembled WGS sequence"/>
</dbReference>
<evidence type="ECO:0000313" key="2">
    <source>
        <dbReference type="EMBL" id="OHU75788.1"/>
    </source>
</evidence>
<feature type="domain" description="BetI-type transcriptional repressor C-terminal" evidence="1">
    <location>
        <begin position="9"/>
        <end position="108"/>
    </location>
</feature>
<organism evidence="2 3">
    <name type="scientific">Mycobacteroides chelonae</name>
    <name type="common">Mycobacterium chelonae</name>
    <dbReference type="NCBI Taxonomy" id="1774"/>
    <lineage>
        <taxon>Bacteria</taxon>
        <taxon>Bacillati</taxon>
        <taxon>Actinomycetota</taxon>
        <taxon>Actinomycetes</taxon>
        <taxon>Mycobacteriales</taxon>
        <taxon>Mycobacteriaceae</taxon>
        <taxon>Mycobacteroides</taxon>
    </lineage>
</organism>